<dbReference type="InterPro" id="IPR011335">
    <property type="entry name" value="Restrct_endonuc-II-like"/>
</dbReference>
<dbReference type="Proteomes" id="UP001296776">
    <property type="component" value="Unassembled WGS sequence"/>
</dbReference>
<dbReference type="InterPro" id="IPR012296">
    <property type="entry name" value="Nuclease_put_TT1808"/>
</dbReference>
<dbReference type="SUPFAM" id="SSF52980">
    <property type="entry name" value="Restriction endonuclease-like"/>
    <property type="match status" value="1"/>
</dbReference>
<dbReference type="EMBL" id="NRSJ01000034">
    <property type="protein sequence ID" value="MBK1706096.1"/>
    <property type="molecule type" value="Genomic_DNA"/>
</dbReference>
<gene>
    <name evidence="2" type="ORF">CKO40_16450</name>
</gene>
<dbReference type="CDD" id="cd06260">
    <property type="entry name" value="DUF820-like"/>
    <property type="match status" value="1"/>
</dbReference>
<name>A0AAJ0U6D2_9GAMM</name>
<accession>A0AAJ0U6D2</accession>
<evidence type="ECO:0000313" key="2">
    <source>
        <dbReference type="EMBL" id="MBK1706096.1"/>
    </source>
</evidence>
<evidence type="ECO:0000259" key="1">
    <source>
        <dbReference type="Pfam" id="PF05685"/>
    </source>
</evidence>
<dbReference type="PANTHER" id="PTHR47152">
    <property type="entry name" value="SLR2084 PROTEIN-RELATED"/>
    <property type="match status" value="1"/>
</dbReference>
<feature type="domain" description="Putative restriction endonuclease" evidence="1">
    <location>
        <begin position="15"/>
        <end position="164"/>
    </location>
</feature>
<proteinExistence type="predicted"/>
<sequence length="192" mass="21724">MQADDQLVVLDHAEWNDYERLLEIRGESATPRLTFIDGVLELMTPSRHHEFDKTTIGRLIEIWALEMDVALSGAGSWTIKSKLAQRGAEPDECYLLEPLGDDPSRPDIAIEVVRSSGGLNKLEVYRALGVPEVWFWQDRRLDVYGLDGDQYQSLERSRKLPSLDPALIESCMTAPTQTEAIQQLRRSLTAAR</sequence>
<comment type="caution">
    <text evidence="2">The sequence shown here is derived from an EMBL/GenBank/DDBJ whole genome shotgun (WGS) entry which is preliminary data.</text>
</comment>
<reference evidence="2" key="1">
    <citation type="submission" date="2017-08" db="EMBL/GenBank/DDBJ databases">
        <authorList>
            <person name="Imhoff J.F."/>
            <person name="Rahn T."/>
            <person name="Kuenzel S."/>
            <person name="Neulinger S.C."/>
        </authorList>
    </citation>
    <scope>NUCLEOTIDE SEQUENCE</scope>
    <source>
        <strain evidence="2">DSM 11080</strain>
    </source>
</reference>
<protein>
    <recommendedName>
        <fullName evidence="1">Putative restriction endonuclease domain-containing protein</fullName>
    </recommendedName>
</protein>
<keyword evidence="3" id="KW-1185">Reference proteome</keyword>
<dbReference type="InterPro" id="IPR008538">
    <property type="entry name" value="Uma2"/>
</dbReference>
<evidence type="ECO:0000313" key="3">
    <source>
        <dbReference type="Proteomes" id="UP001296776"/>
    </source>
</evidence>
<dbReference type="Gene3D" id="3.90.1570.10">
    <property type="entry name" value="tt1808, chain A"/>
    <property type="match status" value="1"/>
</dbReference>
<dbReference type="AlphaFoldDB" id="A0AAJ0U6D2"/>
<organism evidence="2 3">
    <name type="scientific">Halochromatium glycolicum</name>
    <dbReference type="NCBI Taxonomy" id="85075"/>
    <lineage>
        <taxon>Bacteria</taxon>
        <taxon>Pseudomonadati</taxon>
        <taxon>Pseudomonadota</taxon>
        <taxon>Gammaproteobacteria</taxon>
        <taxon>Chromatiales</taxon>
        <taxon>Chromatiaceae</taxon>
        <taxon>Halochromatium</taxon>
    </lineage>
</organism>
<dbReference type="Pfam" id="PF05685">
    <property type="entry name" value="Uma2"/>
    <property type="match status" value="1"/>
</dbReference>
<reference evidence="2" key="2">
    <citation type="journal article" date="2020" name="Microorganisms">
        <title>Osmotic Adaptation and Compatible Solute Biosynthesis of Phototrophic Bacteria as Revealed from Genome Analyses.</title>
        <authorList>
            <person name="Imhoff J.F."/>
            <person name="Rahn T."/>
            <person name="Kunzel S."/>
            <person name="Keller A."/>
            <person name="Neulinger S.C."/>
        </authorList>
    </citation>
    <scope>NUCLEOTIDE SEQUENCE</scope>
    <source>
        <strain evidence="2">DSM 11080</strain>
    </source>
</reference>
<dbReference type="PANTHER" id="PTHR47152:SF4">
    <property type="entry name" value="SLR0445 PROTEIN"/>
    <property type="match status" value="1"/>
</dbReference>